<dbReference type="Proteomes" id="UP000675047">
    <property type="component" value="Unassembled WGS sequence"/>
</dbReference>
<sequence>MCECLNEIRQNIIENEKASYVRIDCSNIRRTTEGEADKECLTGQRIEIGYNHIKRDGEIKKKERKSFVTHDYCPFCGDKY</sequence>
<name>A0A940XD13_9FLAO</name>
<proteinExistence type="predicted"/>
<gene>
    <name evidence="1" type="ORF">J3495_04955</name>
</gene>
<dbReference type="EMBL" id="JAGFBV010000005">
    <property type="protein sequence ID" value="MBP4137429.1"/>
    <property type="molecule type" value="Genomic_DNA"/>
</dbReference>
<accession>A0A940XD13</accession>
<evidence type="ECO:0000313" key="1">
    <source>
        <dbReference type="EMBL" id="MBP4137429.1"/>
    </source>
</evidence>
<dbReference type="AlphaFoldDB" id="A0A940XD13"/>
<protein>
    <submittedName>
        <fullName evidence="1">Uncharacterized protein</fullName>
    </submittedName>
</protein>
<keyword evidence="2" id="KW-1185">Reference proteome</keyword>
<comment type="caution">
    <text evidence="1">The sequence shown here is derived from an EMBL/GenBank/DDBJ whole genome shotgun (WGS) entry which is preliminary data.</text>
</comment>
<evidence type="ECO:0000313" key="2">
    <source>
        <dbReference type="Proteomes" id="UP000675047"/>
    </source>
</evidence>
<reference evidence="1 2" key="1">
    <citation type="submission" date="2021-03" db="EMBL/GenBank/DDBJ databases">
        <title>Flavobacterium Flabelliformis Sp. Nov. And Flavobacterium Geliluteum Sp. Nov., Two Novel Multidrug Resistant Psychrophilic Species Isolated From Antarctica.</title>
        <authorList>
            <person name="Kralova S."/>
            <person name="Busse H.J."/>
            <person name="Bezdicek M."/>
            <person name="Nykrynova M."/>
            <person name="Kroupova E."/>
            <person name="Krsek D."/>
            <person name="Sedlacek I."/>
        </authorList>
    </citation>
    <scope>NUCLEOTIDE SEQUENCE [LARGE SCALE GENOMIC DNA]</scope>
    <source>
        <strain evidence="1 2">P7388</strain>
    </source>
</reference>
<organism evidence="1 2">
    <name type="scientific">Flavobacterium geliluteum</name>
    <dbReference type="NCBI Taxonomy" id="2816120"/>
    <lineage>
        <taxon>Bacteria</taxon>
        <taxon>Pseudomonadati</taxon>
        <taxon>Bacteroidota</taxon>
        <taxon>Flavobacteriia</taxon>
        <taxon>Flavobacteriales</taxon>
        <taxon>Flavobacteriaceae</taxon>
        <taxon>Flavobacterium</taxon>
    </lineage>
</organism>
<dbReference type="RefSeq" id="WP_210665460.1">
    <property type="nucleotide sequence ID" value="NZ_JAGFBV010000005.1"/>
</dbReference>